<evidence type="ECO:0000313" key="1">
    <source>
        <dbReference type="EMBL" id="CAI4220270.1"/>
    </source>
</evidence>
<evidence type="ECO:0000313" key="2">
    <source>
        <dbReference type="Proteomes" id="UP000838763"/>
    </source>
</evidence>
<keyword evidence="2" id="KW-1185">Reference proteome</keyword>
<gene>
    <name evidence="1" type="ORF">PPNO1_LOCUS9810</name>
</gene>
<reference evidence="1" key="1">
    <citation type="submission" date="2022-11" db="EMBL/GenBank/DDBJ databases">
        <authorList>
            <person name="Scott C."/>
            <person name="Bruce N."/>
        </authorList>
    </citation>
    <scope>NUCLEOTIDE SEQUENCE</scope>
</reference>
<sequence length="15" mass="1671">MATNGMHNLATLIKR</sequence>
<dbReference type="EMBL" id="CALLCH030000021">
    <property type="protein sequence ID" value="CAI4220270.1"/>
    <property type="molecule type" value="Genomic_DNA"/>
</dbReference>
<dbReference type="Proteomes" id="UP000838763">
    <property type="component" value="Unassembled WGS sequence"/>
</dbReference>
<name>A0A9P1MET7_9PEZI</name>
<dbReference type="OrthoDB" id="77251at2759"/>
<feature type="non-terminal residue" evidence="1">
    <location>
        <position position="15"/>
    </location>
</feature>
<protein>
    <submittedName>
        <fullName evidence="1">Uncharacterized protein</fullName>
    </submittedName>
</protein>
<proteinExistence type="predicted"/>
<organism evidence="1 2">
    <name type="scientific">Parascedosporium putredinis</name>
    <dbReference type="NCBI Taxonomy" id="1442378"/>
    <lineage>
        <taxon>Eukaryota</taxon>
        <taxon>Fungi</taxon>
        <taxon>Dikarya</taxon>
        <taxon>Ascomycota</taxon>
        <taxon>Pezizomycotina</taxon>
        <taxon>Sordariomycetes</taxon>
        <taxon>Hypocreomycetidae</taxon>
        <taxon>Microascales</taxon>
        <taxon>Microascaceae</taxon>
        <taxon>Parascedosporium</taxon>
    </lineage>
</organism>
<comment type="caution">
    <text evidence="1">The sequence shown here is derived from an EMBL/GenBank/DDBJ whole genome shotgun (WGS) entry which is preliminary data.</text>
</comment>
<accession>A0A9P1MET7</accession>